<dbReference type="PANTHER" id="PTHR23037:SF27">
    <property type="entry name" value="INTERLEUKIN-7 RECEPTOR SUBUNIT ALPHA"/>
    <property type="match status" value="1"/>
</dbReference>
<feature type="chain" id="PRO_5043809230" description="Interleukin-7 receptor subunit alpha" evidence="3">
    <location>
        <begin position="21"/>
        <end position="408"/>
    </location>
</feature>
<name>A0AAV6GAT4_9TELE</name>
<feature type="region of interest" description="Disordered" evidence="1">
    <location>
        <begin position="330"/>
        <end position="351"/>
    </location>
</feature>
<evidence type="ECO:0000256" key="1">
    <source>
        <dbReference type="SAM" id="MobiDB-lite"/>
    </source>
</evidence>
<keyword evidence="2" id="KW-1133">Transmembrane helix</keyword>
<keyword evidence="5" id="KW-1185">Reference proteome</keyword>
<comment type="caution">
    <text evidence="4">The sequence shown here is derived from an EMBL/GenBank/DDBJ whole genome shotgun (WGS) entry which is preliminary data.</text>
</comment>
<feature type="compositionally biased region" description="Basic and acidic residues" evidence="1">
    <location>
        <begin position="342"/>
        <end position="351"/>
    </location>
</feature>
<evidence type="ECO:0000313" key="4">
    <source>
        <dbReference type="EMBL" id="KAG5272055.1"/>
    </source>
</evidence>
<dbReference type="AlphaFoldDB" id="A0AAV6GAT4"/>
<dbReference type="GO" id="GO:0030097">
    <property type="term" value="P:hemopoiesis"/>
    <property type="evidence" value="ECO:0007669"/>
    <property type="project" value="TreeGrafter"/>
</dbReference>
<feature type="compositionally biased region" description="Acidic residues" evidence="1">
    <location>
        <begin position="27"/>
        <end position="36"/>
    </location>
</feature>
<organism evidence="4 5">
    <name type="scientific">Alosa alosa</name>
    <name type="common">allis shad</name>
    <dbReference type="NCBI Taxonomy" id="278164"/>
    <lineage>
        <taxon>Eukaryota</taxon>
        <taxon>Metazoa</taxon>
        <taxon>Chordata</taxon>
        <taxon>Craniata</taxon>
        <taxon>Vertebrata</taxon>
        <taxon>Euteleostomi</taxon>
        <taxon>Actinopterygii</taxon>
        <taxon>Neopterygii</taxon>
        <taxon>Teleostei</taxon>
        <taxon>Clupei</taxon>
        <taxon>Clupeiformes</taxon>
        <taxon>Clupeoidei</taxon>
        <taxon>Clupeidae</taxon>
        <taxon>Alosa</taxon>
    </lineage>
</organism>
<evidence type="ECO:0008006" key="6">
    <source>
        <dbReference type="Google" id="ProtNLM"/>
    </source>
</evidence>
<feature type="region of interest" description="Disordered" evidence="1">
    <location>
        <begin position="21"/>
        <end position="41"/>
    </location>
</feature>
<dbReference type="PANTHER" id="PTHR23037">
    <property type="entry name" value="CYTOKINE RECEPTOR"/>
    <property type="match status" value="1"/>
</dbReference>
<feature type="transmembrane region" description="Helical" evidence="2">
    <location>
        <begin position="221"/>
        <end position="241"/>
    </location>
</feature>
<feature type="signal peptide" evidence="3">
    <location>
        <begin position="1"/>
        <end position="20"/>
    </location>
</feature>
<evidence type="ECO:0000256" key="3">
    <source>
        <dbReference type="SAM" id="SignalP"/>
    </source>
</evidence>
<keyword evidence="2" id="KW-0812">Transmembrane</keyword>
<dbReference type="Proteomes" id="UP000823561">
    <property type="component" value="Chromosome 12"/>
</dbReference>
<accession>A0AAV6GAT4</accession>
<evidence type="ECO:0000256" key="2">
    <source>
        <dbReference type="SAM" id="Phobius"/>
    </source>
</evidence>
<gene>
    <name evidence="4" type="ORF">AALO_G00161180</name>
</gene>
<dbReference type="EMBL" id="JADWDJ010000012">
    <property type="protein sequence ID" value="KAG5272055.1"/>
    <property type="molecule type" value="Genomic_DNA"/>
</dbReference>
<dbReference type="GO" id="GO:0004896">
    <property type="term" value="F:cytokine receptor activity"/>
    <property type="evidence" value="ECO:0007669"/>
    <property type="project" value="TreeGrafter"/>
</dbReference>
<dbReference type="GO" id="GO:0009897">
    <property type="term" value="C:external side of plasma membrane"/>
    <property type="evidence" value="ECO:0007669"/>
    <property type="project" value="TreeGrafter"/>
</dbReference>
<evidence type="ECO:0000313" key="5">
    <source>
        <dbReference type="Proteomes" id="UP000823561"/>
    </source>
</evidence>
<protein>
    <recommendedName>
        <fullName evidence="6">Interleukin-7 receptor subunit alpha</fullName>
    </recommendedName>
</protein>
<keyword evidence="3" id="KW-0732">Signal</keyword>
<keyword evidence="2" id="KW-0472">Membrane</keyword>
<reference evidence="4" key="1">
    <citation type="submission" date="2020-10" db="EMBL/GenBank/DDBJ databases">
        <title>Chromosome-scale genome assembly of the Allis shad, Alosa alosa.</title>
        <authorList>
            <person name="Margot Z."/>
            <person name="Christophe K."/>
            <person name="Cabau C."/>
            <person name="Louis A."/>
            <person name="Berthelot C."/>
            <person name="Parey E."/>
            <person name="Roest Crollius H."/>
            <person name="Montfort J."/>
            <person name="Robinson-Rechavi M."/>
            <person name="Bucao C."/>
            <person name="Bouchez O."/>
            <person name="Gislard M."/>
            <person name="Lluch J."/>
            <person name="Milhes M."/>
            <person name="Lampietro C."/>
            <person name="Lopez Roques C."/>
            <person name="Donnadieu C."/>
            <person name="Braasch I."/>
            <person name="Desvignes T."/>
            <person name="Postlethwait J."/>
            <person name="Bobe J."/>
            <person name="Guiguen Y."/>
        </authorList>
    </citation>
    <scope>NUCLEOTIDE SEQUENCE</scope>
    <source>
        <strain evidence="4">M-15738</strain>
        <tissue evidence="4">Blood</tissue>
    </source>
</reference>
<sequence length="408" mass="44942">MAPEVWTLLLALLLPALGHAQSGGGETDGDPDAEPDVPDKPDVPCFSEISLKVNYLTCSLPDDPIGTQISLRSEERNPMCWNSTLNGSYFTAVIDNILAKHILTIQGKERIEINMIDIVKLPPPQNITATYLKNSGDVKISCNGYRHDFVKHFNFLVQIWNATSRKNYTYSYEDFIIEREQLGDVKTGSQFSVRALVKPGGTISVDPAFIVALLVDEKDGALLYSIIFSTIAILLLGICLITRFRRKKLKAYILPNVPHPKTTLVHMQKFNKGLLLNFNPEIFSDLHINQLDEAGEDKPLAESTDGRGADNQSRCPSQLSQVLLWQVPPGDGSSDGSQCTLRGEDGPLEDRRDWADVSSAGLRFLGEAAPTVDSGHSSGDPSLTSTCVPQRECKDEAYVTMSCLFKTQ</sequence>
<dbReference type="GO" id="GO:0046427">
    <property type="term" value="P:positive regulation of receptor signaling pathway via JAK-STAT"/>
    <property type="evidence" value="ECO:0007669"/>
    <property type="project" value="TreeGrafter"/>
</dbReference>
<proteinExistence type="predicted"/>